<evidence type="ECO:0000313" key="2">
    <source>
        <dbReference type="WBParaSite" id="Hba_03639"/>
    </source>
</evidence>
<dbReference type="WBParaSite" id="Hba_03639">
    <property type="protein sequence ID" value="Hba_03639"/>
    <property type="gene ID" value="Hba_03639"/>
</dbReference>
<name>A0A1I7WF89_HETBA</name>
<organism evidence="1 2">
    <name type="scientific">Heterorhabditis bacteriophora</name>
    <name type="common">Entomopathogenic nematode worm</name>
    <dbReference type="NCBI Taxonomy" id="37862"/>
    <lineage>
        <taxon>Eukaryota</taxon>
        <taxon>Metazoa</taxon>
        <taxon>Ecdysozoa</taxon>
        <taxon>Nematoda</taxon>
        <taxon>Chromadorea</taxon>
        <taxon>Rhabditida</taxon>
        <taxon>Rhabditina</taxon>
        <taxon>Rhabditomorpha</taxon>
        <taxon>Strongyloidea</taxon>
        <taxon>Heterorhabditidae</taxon>
        <taxon>Heterorhabditis</taxon>
    </lineage>
</organism>
<proteinExistence type="predicted"/>
<dbReference type="AlphaFoldDB" id="A0A1I7WF89"/>
<reference evidence="2" key="1">
    <citation type="submission" date="2016-11" db="UniProtKB">
        <authorList>
            <consortium name="WormBaseParasite"/>
        </authorList>
    </citation>
    <scope>IDENTIFICATION</scope>
</reference>
<dbReference type="Proteomes" id="UP000095283">
    <property type="component" value="Unplaced"/>
</dbReference>
<protein>
    <submittedName>
        <fullName evidence="2">Myosin motor domain-containing protein</fullName>
    </submittedName>
</protein>
<sequence length="72" mass="8138">MVLKYKNQVYDHPGEVATVISDYRCLDIVKPISTLDAQYIATRRNSWMAKSRAIKLKNIIGGVTRSPVTLDD</sequence>
<keyword evidence="1" id="KW-1185">Reference proteome</keyword>
<evidence type="ECO:0000313" key="1">
    <source>
        <dbReference type="Proteomes" id="UP000095283"/>
    </source>
</evidence>
<accession>A0A1I7WF89</accession>